<protein>
    <submittedName>
        <fullName evidence="5">Uncharacterized protein</fullName>
    </submittedName>
</protein>
<evidence type="ECO:0000313" key="5">
    <source>
        <dbReference type="EMBL" id="KAK8846721.1"/>
    </source>
</evidence>
<dbReference type="SMART" id="SM00239">
    <property type="entry name" value="C2"/>
    <property type="match status" value="1"/>
</dbReference>
<comment type="caution">
    <text evidence="5">The sequence shown here is derived from an EMBL/GenBank/DDBJ whole genome shotgun (WGS) entry which is preliminary data.</text>
</comment>
<reference evidence="5 6" key="1">
    <citation type="journal article" date="2024" name="bioRxiv">
        <title>Comparative genomics of Cryptococcus and Kwoniella reveals pathogenesis evolution and contrasting karyotype dynamics via intercentromeric recombination or chromosome fusion.</title>
        <authorList>
            <person name="Coelho M.A."/>
            <person name="David-Palma M."/>
            <person name="Shea T."/>
            <person name="Bowers K."/>
            <person name="McGinley-Smith S."/>
            <person name="Mohammad A.W."/>
            <person name="Gnirke A."/>
            <person name="Yurkov A.M."/>
            <person name="Nowrousian M."/>
            <person name="Sun S."/>
            <person name="Cuomo C.A."/>
            <person name="Heitman J."/>
        </authorList>
    </citation>
    <scope>NUCLEOTIDE SEQUENCE [LARGE SCALE GENOMIC DNA]</scope>
    <source>
        <strain evidence="5 6">CBS 13917</strain>
    </source>
</reference>
<dbReference type="InterPro" id="IPR014772">
    <property type="entry name" value="Munc13_dom-2"/>
</dbReference>
<dbReference type="PANTHER" id="PTHR47263">
    <property type="entry name" value="ADENYLATE CYCLASE ACTIVATION PROTEIN GIT1"/>
    <property type="match status" value="1"/>
</dbReference>
<dbReference type="InterPro" id="IPR010439">
    <property type="entry name" value="MUN_dom"/>
</dbReference>
<dbReference type="InterPro" id="IPR000008">
    <property type="entry name" value="C2_dom"/>
</dbReference>
<dbReference type="InterPro" id="IPR014770">
    <property type="entry name" value="Munc13_1"/>
</dbReference>
<name>A0AAW0YSY9_9TREE</name>
<gene>
    <name evidence="5" type="ORF">IAR55_005808</name>
</gene>
<dbReference type="Gene3D" id="1.20.58.1100">
    <property type="match status" value="1"/>
</dbReference>
<dbReference type="PROSITE" id="PS50004">
    <property type="entry name" value="C2"/>
    <property type="match status" value="1"/>
</dbReference>
<feature type="domain" description="C2" evidence="2">
    <location>
        <begin position="788"/>
        <end position="910"/>
    </location>
</feature>
<dbReference type="RefSeq" id="XP_066800671.1">
    <property type="nucleotide sequence ID" value="XM_066948898.1"/>
</dbReference>
<dbReference type="EMBL" id="JBCAWK010000011">
    <property type="protein sequence ID" value="KAK8846721.1"/>
    <property type="molecule type" value="Genomic_DNA"/>
</dbReference>
<dbReference type="Proteomes" id="UP001388673">
    <property type="component" value="Unassembled WGS sequence"/>
</dbReference>
<dbReference type="Gene3D" id="2.60.40.150">
    <property type="entry name" value="C2 domain"/>
    <property type="match status" value="1"/>
</dbReference>
<dbReference type="Pfam" id="PF00168">
    <property type="entry name" value="C2"/>
    <property type="match status" value="1"/>
</dbReference>
<dbReference type="AlphaFoldDB" id="A0AAW0YSY9"/>
<evidence type="ECO:0000313" key="6">
    <source>
        <dbReference type="Proteomes" id="UP001388673"/>
    </source>
</evidence>
<dbReference type="SUPFAM" id="SSF49562">
    <property type="entry name" value="C2 domain (Calcium/lipid-binding domain, CaLB)"/>
    <property type="match status" value="1"/>
</dbReference>
<dbReference type="PROSITE" id="PS51258">
    <property type="entry name" value="MHD1"/>
    <property type="match status" value="1"/>
</dbReference>
<dbReference type="InterPro" id="IPR035892">
    <property type="entry name" value="C2_domain_sf"/>
</dbReference>
<sequence>MAPNDNECLEYALRVALLQTCIAQRPSRIAAKDVDKAAPVTSPSPFRKSHDGPSSFFAFDLGSFVGRDSGKSPRYPEKLLKVMDGTLQRIAMGQEPKYADQRFRRTIALFWSSTWSEKSFQRQMKESRKVEDLILAFVTISTRALRKEEELGDGAWKYELSVQVSLFLDLISNSVSAIGPASAELASRLDSYRTRLQASDPPTSQEKDPERSHGDRSDVESIGSTQTDLRGWTGLAMTETVGHLFGLPDDVLHQRLRGLQHICTEQAALDDLKTCLKLFNTAAPYPYGPRDFVDDASWTSWRTGEVSTLSQLMLLMMQSNPTLIQSSDRNSTSNVATQLELMSIDAVSRRFTYIPTQSQDIYIELLNLCLNQDLEVLKTLPEDEDVSLGILSQEHLALLGECALRWRLPSSFRSWVFFHAIVDRFEKGQVPSACVHEAMMMVQKVQMDFPLVDWAISDNALGCVGGYHSDEFLEAVQEWQILNFANLHDPTILKISDEIANLIRTCAFHAYISEATDRMEIEDGKTCDFAMFMAGWIEKEAKRLDRKFKERLTPTVDLVPLVLQQHLTLWFRDLEDTAAAFSPSDLDDRLDAVFALYRKGLKLSEMGDAFLKSSGNMVRFPLAPLFEKAVLSWLHHTSLKTKQWADQALAVDNFEPTSPHGPSSSVTDLFDSFRSAVQFLMELKWPDEHQLARFATQLSKIISLSINDYCGEMEQLFAQDMRQVETSQIVAQQKAWVEKAKATLASLQGERKIQAFFNFTSESCVKLNNIEAARQHLDQLYDMLRVDDLSAYETTIHPDHAGRPQAYLFTVKIVLAEGLSIDGSNKLPDSFVILSDEHGTRHAKTRTIYDDGDPRWDESFDIPVKGSAWFMATIRHRNLTGKHDLLGRAYLRLDPDQHTDLLSKDVLLPLDTRGHILLRMTPVLRHTMSRASIRSVMKPLTNNPLDYNEALGKLSAAYRSAMGTPEYTIPPTKEERRRGPTDAEIEAAIHPLFDYLDTNNHTLASTLTQDAMQMVMTKLWKQILMTIEGLIVPPLSDKPSHMRALSDGELDIALKWLKFLRDFFYVGGDASGVPLNILQNQKFNEILSVRIYYDWRTDDLMEECIRGFQSTLKHRATRPGKSLLTQRNLGTIRARKSAKRALPNSGGNTEMIMRILRMRQGTQEFLAQQLQTISMVKMEDPKKGRSLRNRLSR</sequence>
<proteinExistence type="predicted"/>
<feature type="domain" description="MHD2" evidence="4">
    <location>
        <begin position="986"/>
        <end position="1104"/>
    </location>
</feature>
<feature type="domain" description="MHD1" evidence="3">
    <location>
        <begin position="594"/>
        <end position="713"/>
    </location>
</feature>
<accession>A0AAW0YSY9</accession>
<organism evidence="5 6">
    <name type="scientific">Kwoniella newhampshirensis</name>
    <dbReference type="NCBI Taxonomy" id="1651941"/>
    <lineage>
        <taxon>Eukaryota</taxon>
        <taxon>Fungi</taxon>
        <taxon>Dikarya</taxon>
        <taxon>Basidiomycota</taxon>
        <taxon>Agaricomycotina</taxon>
        <taxon>Tremellomycetes</taxon>
        <taxon>Tremellales</taxon>
        <taxon>Cryptococcaceae</taxon>
        <taxon>Kwoniella</taxon>
    </lineage>
</organism>
<evidence type="ECO:0000259" key="3">
    <source>
        <dbReference type="PROSITE" id="PS51258"/>
    </source>
</evidence>
<dbReference type="Pfam" id="PF06292">
    <property type="entry name" value="MUN"/>
    <property type="match status" value="1"/>
</dbReference>
<keyword evidence="6" id="KW-1185">Reference proteome</keyword>
<evidence type="ECO:0000256" key="1">
    <source>
        <dbReference type="SAM" id="MobiDB-lite"/>
    </source>
</evidence>
<dbReference type="PROSITE" id="PS51259">
    <property type="entry name" value="MHD2"/>
    <property type="match status" value="1"/>
</dbReference>
<evidence type="ECO:0000259" key="4">
    <source>
        <dbReference type="PROSITE" id="PS51259"/>
    </source>
</evidence>
<feature type="region of interest" description="Disordered" evidence="1">
    <location>
        <begin position="196"/>
        <end position="225"/>
    </location>
</feature>
<feature type="compositionally biased region" description="Basic and acidic residues" evidence="1">
    <location>
        <begin position="205"/>
        <end position="219"/>
    </location>
</feature>
<dbReference type="Gene3D" id="1.10.357.50">
    <property type="match status" value="1"/>
</dbReference>
<dbReference type="PANTHER" id="PTHR47263:SF1">
    <property type="entry name" value="C2 DOMAIN PROTEIN (AFU_ORTHOLOGUE AFUA_7G02350)"/>
    <property type="match status" value="1"/>
</dbReference>
<evidence type="ECO:0000259" key="2">
    <source>
        <dbReference type="PROSITE" id="PS50004"/>
    </source>
</evidence>
<dbReference type="InterPro" id="IPR052811">
    <property type="entry name" value="Glucose_resp_signaling"/>
</dbReference>
<dbReference type="GeneID" id="92183066"/>
<dbReference type="KEGG" id="kne:92183066"/>